<dbReference type="AlphaFoldDB" id="M1PQW0"/>
<name>M1PQW0_9ZZZZ</name>
<dbReference type="PROSITE" id="PS51379">
    <property type="entry name" value="4FE4S_FER_2"/>
    <property type="match status" value="1"/>
</dbReference>
<reference evidence="2" key="1">
    <citation type="journal article" date="2013" name="Syst. Appl. Microbiol.">
        <title>New insights into the archaeal diversity of a hypersaline microbial mat obtained by a metagenomic approach.</title>
        <authorList>
            <person name="Lopez-Lopez A."/>
            <person name="Richter M."/>
            <person name="Pena A."/>
            <person name="Tamames J."/>
            <person name="Rossello-Mora R."/>
        </authorList>
    </citation>
    <scope>NUCLEOTIDE SEQUENCE</scope>
</reference>
<proteinExistence type="predicted"/>
<organism evidence="2">
    <name type="scientific">uncultured organism</name>
    <dbReference type="NCBI Taxonomy" id="155900"/>
    <lineage>
        <taxon>unclassified sequences</taxon>
        <taxon>environmental samples</taxon>
    </lineage>
</organism>
<gene>
    <name evidence="2" type="ORF">FLSS-13_0015</name>
</gene>
<protein>
    <submittedName>
        <fullName evidence="2">4Fe-4S ferredoxin iron-sulfur binding domain-containing protein</fullName>
    </submittedName>
</protein>
<dbReference type="SUPFAM" id="SSF54862">
    <property type="entry name" value="4Fe-4S ferredoxins"/>
    <property type="match status" value="1"/>
</dbReference>
<dbReference type="PROSITE" id="PS00198">
    <property type="entry name" value="4FE4S_FER_1"/>
    <property type="match status" value="1"/>
</dbReference>
<evidence type="ECO:0000313" key="2">
    <source>
        <dbReference type="EMBL" id="AGF93585.1"/>
    </source>
</evidence>
<dbReference type="InterPro" id="IPR017900">
    <property type="entry name" value="4Fe4S_Fe_S_CS"/>
</dbReference>
<evidence type="ECO:0000259" key="1">
    <source>
        <dbReference type="PROSITE" id="PS51379"/>
    </source>
</evidence>
<accession>M1PQW0</accession>
<sequence>MLEKTGIPTSADLEKIMPDEERLKEGPVAIIECFKEIPCDPCFYSCPFEAIREFEDINDKPELIAEKCTGCGSCIASCPGLAIFVVDYNKETISLPYEFLPLPEPGDKVTALDRAGNEVCKAEVKRVKDPAKNDKTAVITIKVPKEYLMQVRNIKVGDLN</sequence>
<feature type="domain" description="4Fe-4S ferredoxin-type" evidence="1">
    <location>
        <begin position="59"/>
        <end position="88"/>
    </location>
</feature>
<dbReference type="InterPro" id="IPR017896">
    <property type="entry name" value="4Fe4S_Fe-S-bd"/>
</dbReference>
<dbReference type="InterPro" id="IPR057431">
    <property type="entry name" value="LdpA_Fe-S-bd"/>
</dbReference>
<dbReference type="Gene3D" id="3.30.70.20">
    <property type="match status" value="1"/>
</dbReference>
<dbReference type="EMBL" id="JX684099">
    <property type="protein sequence ID" value="AGF93585.1"/>
    <property type="molecule type" value="Genomic_DNA"/>
</dbReference>
<dbReference type="Pfam" id="PF25160">
    <property type="entry name" value="LdpA_Fe-S-bd"/>
    <property type="match status" value="1"/>
</dbReference>